<protein>
    <submittedName>
        <fullName evidence="4">Uncharacterized protein</fullName>
    </submittedName>
</protein>
<feature type="transmembrane region" description="Helical" evidence="3">
    <location>
        <begin position="218"/>
        <end position="238"/>
    </location>
</feature>
<dbReference type="PANTHER" id="PTHR38402">
    <property type="entry name" value="MITOCHONDRIAL OUTER MEMBRANE PROTEIN OM14"/>
    <property type="match status" value="1"/>
</dbReference>
<evidence type="ECO:0000256" key="2">
    <source>
        <dbReference type="SAM" id="MobiDB-lite"/>
    </source>
</evidence>
<dbReference type="GO" id="GO:1990593">
    <property type="term" value="F:nascent polypeptide-associated complex binding"/>
    <property type="evidence" value="ECO:0007669"/>
    <property type="project" value="InterPro"/>
</dbReference>
<dbReference type="GeneID" id="27341464"/>
<dbReference type="Proteomes" id="UP000054466">
    <property type="component" value="Unassembled WGS sequence"/>
</dbReference>
<keyword evidence="3" id="KW-1133">Transmembrane helix</keyword>
<feature type="transmembrane region" description="Helical" evidence="3">
    <location>
        <begin position="250"/>
        <end position="268"/>
    </location>
</feature>
<dbReference type="AlphaFoldDB" id="A0A0D2CWY3"/>
<dbReference type="STRING" id="569365.A0A0D2CWY3"/>
<dbReference type="GO" id="GO:0005741">
    <property type="term" value="C:mitochondrial outer membrane"/>
    <property type="evidence" value="ECO:0007669"/>
    <property type="project" value="InterPro"/>
</dbReference>
<proteinExistence type="predicted"/>
<keyword evidence="5" id="KW-1185">Reference proteome</keyword>
<accession>A0A0D2CWY3</accession>
<gene>
    <name evidence="4" type="ORF">PV07_02270</name>
</gene>
<name>A0A0D2CWY3_9EURO</name>
<keyword evidence="3" id="KW-0812">Transmembrane</keyword>
<keyword evidence="1" id="KW-0175">Coiled coil</keyword>
<evidence type="ECO:0000256" key="1">
    <source>
        <dbReference type="SAM" id="Coils"/>
    </source>
</evidence>
<evidence type="ECO:0000313" key="5">
    <source>
        <dbReference type="Proteomes" id="UP000054466"/>
    </source>
</evidence>
<feature type="compositionally biased region" description="Low complexity" evidence="2">
    <location>
        <begin position="126"/>
        <end position="137"/>
    </location>
</feature>
<sequence length="280" mass="30110">MSRKAALVMGSSVTPGAFPQIQGGALESEDNLVHARGNDLLAEVIKSVVPKEGTAGNSHGQEDTGVVVEQILMLLCRGLEAEIVSTVSTWVKSKAKEDCHNGFAYVTISGSRLGQSRRDRAPPVPSLSQSESEAASLIDVDSPHVSSVKSDFQEQAIKTETQAERIEHELEDKARAARQEFSEDAASAKKKAATKAKQFKDEMKKDGQKLSENRDNPVVVGNAIIWGIATLAIGYGAYQKHTEGKLDWQLAGSVAAGIGAFAVADYFGSKWLLENKYPPK</sequence>
<reference evidence="4 5" key="1">
    <citation type="submission" date="2015-01" db="EMBL/GenBank/DDBJ databases">
        <title>The Genome Sequence of Cladophialophora immunda CBS83496.</title>
        <authorList>
            <consortium name="The Broad Institute Genomics Platform"/>
            <person name="Cuomo C."/>
            <person name="de Hoog S."/>
            <person name="Gorbushina A."/>
            <person name="Stielow B."/>
            <person name="Teixiera M."/>
            <person name="Abouelleil A."/>
            <person name="Chapman S.B."/>
            <person name="Priest M."/>
            <person name="Young S.K."/>
            <person name="Wortman J."/>
            <person name="Nusbaum C."/>
            <person name="Birren B."/>
        </authorList>
    </citation>
    <scope>NUCLEOTIDE SEQUENCE [LARGE SCALE GENOMIC DNA]</scope>
    <source>
        <strain evidence="4 5">CBS 83496</strain>
    </source>
</reference>
<dbReference type="VEuPathDB" id="FungiDB:PV07_02270"/>
<organism evidence="4 5">
    <name type="scientific">Cladophialophora immunda</name>
    <dbReference type="NCBI Taxonomy" id="569365"/>
    <lineage>
        <taxon>Eukaryota</taxon>
        <taxon>Fungi</taxon>
        <taxon>Dikarya</taxon>
        <taxon>Ascomycota</taxon>
        <taxon>Pezizomycotina</taxon>
        <taxon>Eurotiomycetes</taxon>
        <taxon>Chaetothyriomycetidae</taxon>
        <taxon>Chaetothyriales</taxon>
        <taxon>Herpotrichiellaceae</taxon>
        <taxon>Cladophialophora</taxon>
    </lineage>
</organism>
<dbReference type="EMBL" id="KN847040">
    <property type="protein sequence ID" value="KIW35583.1"/>
    <property type="molecule type" value="Genomic_DNA"/>
</dbReference>
<dbReference type="GO" id="GO:0006626">
    <property type="term" value="P:protein targeting to mitochondrion"/>
    <property type="evidence" value="ECO:0007669"/>
    <property type="project" value="TreeGrafter"/>
</dbReference>
<evidence type="ECO:0000313" key="4">
    <source>
        <dbReference type="EMBL" id="KIW35583.1"/>
    </source>
</evidence>
<dbReference type="OrthoDB" id="5422928at2759"/>
<dbReference type="PANTHER" id="PTHR38402:SF1">
    <property type="entry name" value="MITOCHONDRIAL OUTER MEMBRANE PROTEIN OM14"/>
    <property type="match status" value="1"/>
</dbReference>
<keyword evidence="3" id="KW-0472">Membrane</keyword>
<dbReference type="HOGENOM" id="CLU_993983_0_0_1"/>
<feature type="coiled-coil region" evidence="1">
    <location>
        <begin position="149"/>
        <end position="180"/>
    </location>
</feature>
<feature type="region of interest" description="Disordered" evidence="2">
    <location>
        <begin position="112"/>
        <end position="140"/>
    </location>
</feature>
<evidence type="ECO:0000256" key="3">
    <source>
        <dbReference type="SAM" id="Phobius"/>
    </source>
</evidence>
<dbReference type="RefSeq" id="XP_016255799.1">
    <property type="nucleotide sequence ID" value="XM_016388871.1"/>
</dbReference>
<dbReference type="InterPro" id="IPR039454">
    <property type="entry name" value="OM14"/>
</dbReference>